<reference evidence="1 2" key="1">
    <citation type="journal article" date="2022" name="Nat. Ecol. Evol.">
        <title>A masculinizing supergene underlies an exaggerated male reproductive morph in a spider.</title>
        <authorList>
            <person name="Hendrickx F."/>
            <person name="De Corte Z."/>
            <person name="Sonet G."/>
            <person name="Van Belleghem S.M."/>
            <person name="Kostlbacher S."/>
            <person name="Vangestel C."/>
        </authorList>
    </citation>
    <scope>NUCLEOTIDE SEQUENCE [LARGE SCALE GENOMIC DNA]</scope>
    <source>
        <strain evidence="1">W744_W776</strain>
    </source>
</reference>
<evidence type="ECO:0000313" key="1">
    <source>
        <dbReference type="EMBL" id="KAG8179930.1"/>
    </source>
</evidence>
<comment type="caution">
    <text evidence="1">The sequence shown here is derived from an EMBL/GenBank/DDBJ whole genome shotgun (WGS) entry which is preliminary data.</text>
</comment>
<dbReference type="EMBL" id="JAFNEN010000596">
    <property type="protein sequence ID" value="KAG8179930.1"/>
    <property type="molecule type" value="Genomic_DNA"/>
</dbReference>
<gene>
    <name evidence="1" type="ORF">JTE90_025255</name>
</gene>
<proteinExistence type="predicted"/>
<dbReference type="Proteomes" id="UP000827092">
    <property type="component" value="Unassembled WGS sequence"/>
</dbReference>
<sequence>MRRHMKLEISVNSHKDKYLHWYPLNQRTCCYPLDKHPLNTRSRSLKQISLDFSKKVKNPVIILGKKLCASCYSSFRPLINETESQITTPERESDSDEEYFESPELMEQLNESCKDLKVSPIKVSKFSYKRKHDYVQSKVKKICSPVVSKASAATGIDISNPSTSKDMSCQDCMSTMQKLLQKFTNASFNEKIMILTLVLDSWTILQTRNYFNTTEYLVKKKPEN</sequence>
<name>A0AAV6U8I2_9ARAC</name>
<evidence type="ECO:0000313" key="2">
    <source>
        <dbReference type="Proteomes" id="UP000827092"/>
    </source>
</evidence>
<accession>A0AAV6U8I2</accession>
<dbReference type="AlphaFoldDB" id="A0AAV6U8I2"/>
<keyword evidence="2" id="KW-1185">Reference proteome</keyword>
<protein>
    <submittedName>
        <fullName evidence="1">Uncharacterized protein</fullName>
    </submittedName>
</protein>
<organism evidence="1 2">
    <name type="scientific">Oedothorax gibbosus</name>
    <dbReference type="NCBI Taxonomy" id="931172"/>
    <lineage>
        <taxon>Eukaryota</taxon>
        <taxon>Metazoa</taxon>
        <taxon>Ecdysozoa</taxon>
        <taxon>Arthropoda</taxon>
        <taxon>Chelicerata</taxon>
        <taxon>Arachnida</taxon>
        <taxon>Araneae</taxon>
        <taxon>Araneomorphae</taxon>
        <taxon>Entelegynae</taxon>
        <taxon>Araneoidea</taxon>
        <taxon>Linyphiidae</taxon>
        <taxon>Erigoninae</taxon>
        <taxon>Oedothorax</taxon>
    </lineage>
</organism>